<feature type="compositionally biased region" description="Polar residues" evidence="1">
    <location>
        <begin position="34"/>
        <end position="49"/>
    </location>
</feature>
<gene>
    <name evidence="2" type="ORF">CELE_M199.135</name>
    <name evidence="2 4" type="ORF">M199.135</name>
</gene>
<dbReference type="GeneID" id="24104779"/>
<name>A0A078BPD2_CAEEL</name>
<dbReference type="WormBase" id="M199.135">
    <property type="protein sequence ID" value="CE50064"/>
    <property type="gene ID" value="WBGene00255545"/>
</dbReference>
<evidence type="ECO:0000256" key="1">
    <source>
        <dbReference type="SAM" id="MobiDB-lite"/>
    </source>
</evidence>
<proteinExistence type="predicted"/>
<protein>
    <submittedName>
        <fullName evidence="2">Uncharacterized protein</fullName>
    </submittedName>
</protein>
<evidence type="ECO:0000313" key="3">
    <source>
        <dbReference type="Proteomes" id="UP000001940"/>
    </source>
</evidence>
<evidence type="ECO:0000313" key="2">
    <source>
        <dbReference type="EMBL" id="CDX47413.1"/>
    </source>
</evidence>
<dbReference type="CTD" id="24104779"/>
<dbReference type="Proteomes" id="UP000001940">
    <property type="component" value="Chromosome IV"/>
</dbReference>
<dbReference type="AlphaFoldDB" id="A0A078BPD2"/>
<feature type="region of interest" description="Disordered" evidence="1">
    <location>
        <begin position="1"/>
        <end position="49"/>
    </location>
</feature>
<dbReference type="RefSeq" id="NP_001294093.1">
    <property type="nucleotide sequence ID" value="NM_001307164.1"/>
</dbReference>
<sequence>MTKSNGYDGGEVQKLQNGISTDASEDSEAGSGSVKPTRTCDTTTMTLIE</sequence>
<dbReference type="EMBL" id="BX284604">
    <property type="protein sequence ID" value="CDX47413.1"/>
    <property type="molecule type" value="Genomic_DNA"/>
</dbReference>
<organism evidence="2 3">
    <name type="scientific">Caenorhabditis elegans</name>
    <dbReference type="NCBI Taxonomy" id="6239"/>
    <lineage>
        <taxon>Eukaryota</taxon>
        <taxon>Metazoa</taxon>
        <taxon>Ecdysozoa</taxon>
        <taxon>Nematoda</taxon>
        <taxon>Chromadorea</taxon>
        <taxon>Rhabditida</taxon>
        <taxon>Rhabditina</taxon>
        <taxon>Rhabditomorpha</taxon>
        <taxon>Rhabditoidea</taxon>
        <taxon>Rhabditidae</taxon>
        <taxon>Peloderinae</taxon>
        <taxon>Caenorhabditis</taxon>
    </lineage>
</organism>
<reference evidence="2 3" key="1">
    <citation type="journal article" date="1998" name="Science">
        <title>Genome sequence of the nematode C. elegans: a platform for investigating biology.</title>
        <authorList>
            <consortium name="The C. elegans sequencing consortium"/>
            <person name="Sulson J.E."/>
            <person name="Waterston R."/>
        </authorList>
    </citation>
    <scope>NUCLEOTIDE SEQUENCE [LARGE SCALE GENOMIC DNA]</scope>
    <source>
        <strain evidence="2 3">Bristol N2</strain>
    </source>
</reference>
<keyword evidence="3" id="KW-1185">Reference proteome</keyword>
<dbReference type="InParanoid" id="A0A078BPD2"/>
<dbReference type="KEGG" id="cel:CELE_M199.135"/>
<evidence type="ECO:0000313" key="4">
    <source>
        <dbReference type="WormBase" id="M199.135"/>
    </source>
</evidence>
<accession>A0A078BPD2</accession>
<dbReference type="AGR" id="WB:WBGene00255545"/>